<gene>
    <name evidence="2" type="ORF">GCM10010411_74180</name>
</gene>
<sequence>MTSSTRLAPGVAIGHIANQRRHLDLALQTLGDLHCHEPDRQRPATPPSSHHPRSAPGPGRPHTPRQLLKWLITAVDAGTPLSTAIADFDLTPAQTEAWLADHPDLADQLKATCDRWYARRSVPLTPRLAQAVNSWRRGERTAETRRAHNADTRAWRRQQAAAQLPPARQRHILSQLAAGRPLRAVADDAGLTTQAMFGRAQWDSDWRRRLDQALMDGRDPDLDHGTTTTYRHHGCRCPKCRIAKK</sequence>
<reference evidence="2 3" key="1">
    <citation type="journal article" date="2019" name="Int. J. Syst. Evol. Microbiol.">
        <title>The Global Catalogue of Microorganisms (GCM) 10K type strain sequencing project: providing services to taxonomists for standard genome sequencing and annotation.</title>
        <authorList>
            <consortium name="The Broad Institute Genomics Platform"/>
            <consortium name="The Broad Institute Genome Sequencing Center for Infectious Disease"/>
            <person name="Wu L."/>
            <person name="Ma J."/>
        </authorList>
    </citation>
    <scope>NUCLEOTIDE SEQUENCE [LARGE SCALE GENOMIC DNA]</scope>
    <source>
        <strain evidence="2 3">JCM 6833</strain>
    </source>
</reference>
<evidence type="ECO:0000313" key="3">
    <source>
        <dbReference type="Proteomes" id="UP001501509"/>
    </source>
</evidence>
<accession>A0ABN3QH61</accession>
<protein>
    <submittedName>
        <fullName evidence="2">Uncharacterized protein</fullName>
    </submittedName>
</protein>
<dbReference type="RefSeq" id="WP_344547174.1">
    <property type="nucleotide sequence ID" value="NZ_BAAATD010000013.1"/>
</dbReference>
<name>A0ABN3QH61_9ACTN</name>
<comment type="caution">
    <text evidence="2">The sequence shown here is derived from an EMBL/GenBank/DDBJ whole genome shotgun (WGS) entry which is preliminary data.</text>
</comment>
<proteinExistence type="predicted"/>
<feature type="region of interest" description="Disordered" evidence="1">
    <location>
        <begin position="35"/>
        <end position="64"/>
    </location>
</feature>
<dbReference type="Proteomes" id="UP001501509">
    <property type="component" value="Unassembled WGS sequence"/>
</dbReference>
<organism evidence="2 3">
    <name type="scientific">Actinomadura fulvescens</name>
    <dbReference type="NCBI Taxonomy" id="46160"/>
    <lineage>
        <taxon>Bacteria</taxon>
        <taxon>Bacillati</taxon>
        <taxon>Actinomycetota</taxon>
        <taxon>Actinomycetes</taxon>
        <taxon>Streptosporangiales</taxon>
        <taxon>Thermomonosporaceae</taxon>
        <taxon>Actinomadura</taxon>
    </lineage>
</organism>
<evidence type="ECO:0000256" key="1">
    <source>
        <dbReference type="SAM" id="MobiDB-lite"/>
    </source>
</evidence>
<keyword evidence="3" id="KW-1185">Reference proteome</keyword>
<evidence type="ECO:0000313" key="2">
    <source>
        <dbReference type="EMBL" id="GAA2626419.1"/>
    </source>
</evidence>
<dbReference type="EMBL" id="BAAATD010000013">
    <property type="protein sequence ID" value="GAA2626419.1"/>
    <property type="molecule type" value="Genomic_DNA"/>
</dbReference>